<dbReference type="AlphaFoldDB" id="A0A6P4AFS0"/>
<dbReference type="InterPro" id="IPR055414">
    <property type="entry name" value="LRR_R13L4/SHOC2-like"/>
</dbReference>
<keyword evidence="7 17" id="KW-0732">Signal</keyword>
<evidence type="ECO:0000313" key="20">
    <source>
        <dbReference type="RefSeq" id="XP_015893394.3"/>
    </source>
</evidence>
<keyword evidence="19" id="KW-1185">Reference proteome</keyword>
<evidence type="ECO:0000256" key="11">
    <source>
        <dbReference type="ARBA" id="ARBA00022840"/>
    </source>
</evidence>
<dbReference type="FunCoup" id="A0A6P4AFS0">
    <property type="interactions" value="829"/>
</dbReference>
<dbReference type="Pfam" id="PF07714">
    <property type="entry name" value="PK_Tyr_Ser-Thr"/>
    <property type="match status" value="1"/>
</dbReference>
<dbReference type="InterPro" id="IPR013210">
    <property type="entry name" value="LRR_N_plant-typ"/>
</dbReference>
<evidence type="ECO:0000256" key="17">
    <source>
        <dbReference type="SAM" id="SignalP"/>
    </source>
</evidence>
<dbReference type="PANTHER" id="PTHR47988">
    <property type="entry name" value="SOMATIC EMBRYOGENESIS RECEPTOR KINASE 1"/>
    <property type="match status" value="1"/>
</dbReference>
<dbReference type="PROSITE" id="PS00107">
    <property type="entry name" value="PROTEIN_KINASE_ATP"/>
    <property type="match status" value="1"/>
</dbReference>
<dbReference type="SMART" id="SM00220">
    <property type="entry name" value="S_TKc"/>
    <property type="match status" value="1"/>
</dbReference>
<dbReference type="GO" id="GO:0004674">
    <property type="term" value="F:protein serine/threonine kinase activity"/>
    <property type="evidence" value="ECO:0007669"/>
    <property type="project" value="UniProtKB-KW"/>
</dbReference>
<dbReference type="Gene3D" id="3.80.10.10">
    <property type="entry name" value="Ribonuclease Inhibitor"/>
    <property type="match status" value="1"/>
</dbReference>
<evidence type="ECO:0000256" key="15">
    <source>
        <dbReference type="SAM" id="MobiDB-lite"/>
    </source>
</evidence>
<keyword evidence="3" id="KW-0723">Serine/threonine-protein kinase</keyword>
<evidence type="ECO:0000313" key="19">
    <source>
        <dbReference type="Proteomes" id="UP001652623"/>
    </source>
</evidence>
<evidence type="ECO:0000256" key="5">
    <source>
        <dbReference type="ARBA" id="ARBA00022679"/>
    </source>
</evidence>
<dbReference type="PROSITE" id="PS50011">
    <property type="entry name" value="PROTEIN_KINASE_DOM"/>
    <property type="match status" value="1"/>
</dbReference>
<dbReference type="GeneID" id="107427529"/>
<dbReference type="InterPro" id="IPR000719">
    <property type="entry name" value="Prot_kinase_dom"/>
</dbReference>
<sequence>MEMTERVISVISAASSFLWLILLFGLVGKASANAEGDALNALKTNLADPNNVLQSWDATLVNPCTWFHVTCNSENSVTRVDLGNANLSGQLVSQLGQLLNLQYLELYSNNISGTIPEELGNLTNLVSLDLYLNNLSGSIPTTLGNLQKLRFLRLNNNSLSGNIPMSLTTVTSLQVLDLSNNLLTGDIPINGSFQLFTPISFTNNKLKPLPDTPPPPITPTPSAPSGNSATGAIAGGVAAGAALLFAAPAIALAWWRRRKPQDHFFDVPAEEDPEVHLGQLKRFSLRELQVATDSFSNKNILGRGGFGKVYKGRLADGSLVAVKRLKEERTQGGELQFQTEVEMISMAVHRNLLRLRGFCMTPTERLLVYPYMANGSVASCLRERPESQSPLDWQIRQRIALGSARGLAYLHDHCDPKIIHRDVKAANILLDEEFEAVVGDFGLAKLMDYKDTHVTTAVRGTIGHIAPEYLSTGKSSEKTDVFGYGVMLLELITGQRAFDLARLANDDDVMLLDWVKGLLKDRRLETLVDSDLQGNYIDDEVEQLIQVALLCTQGSPMERPKMSEVVRMLEGDGLAERWEEWQKEEMFRQDYNNHNHHQASSWIVADSSSQIPADELSGPR</sequence>
<evidence type="ECO:0000259" key="18">
    <source>
        <dbReference type="PROSITE" id="PS50011"/>
    </source>
</evidence>
<keyword evidence="9 14" id="KW-0547">Nucleotide-binding</keyword>
<evidence type="ECO:0000256" key="12">
    <source>
        <dbReference type="ARBA" id="ARBA00022989"/>
    </source>
</evidence>
<evidence type="ECO:0000256" key="10">
    <source>
        <dbReference type="ARBA" id="ARBA00022777"/>
    </source>
</evidence>
<feature type="binding site" evidence="14">
    <location>
        <position position="323"/>
    </location>
    <ligand>
        <name>ATP</name>
        <dbReference type="ChEBI" id="CHEBI:30616"/>
    </ligand>
</feature>
<dbReference type="Proteomes" id="UP001652623">
    <property type="component" value="Chromosome 9"/>
</dbReference>
<dbReference type="Gene3D" id="1.10.510.10">
    <property type="entry name" value="Transferase(Phosphotransferase) domain 1"/>
    <property type="match status" value="1"/>
</dbReference>
<comment type="subcellular location">
    <subcellularLocation>
        <location evidence="1">Membrane</location>
    </subcellularLocation>
</comment>
<dbReference type="GO" id="GO:0005524">
    <property type="term" value="F:ATP binding"/>
    <property type="evidence" value="ECO:0007669"/>
    <property type="project" value="UniProtKB-UniRule"/>
</dbReference>
<keyword evidence="11 14" id="KW-0067">ATP-binding</keyword>
<dbReference type="RefSeq" id="XP_015893394.3">
    <property type="nucleotide sequence ID" value="XM_016037908.4"/>
</dbReference>
<dbReference type="SUPFAM" id="SSF52058">
    <property type="entry name" value="L domain-like"/>
    <property type="match status" value="1"/>
</dbReference>
<keyword evidence="5" id="KW-0808">Transferase</keyword>
<dbReference type="Gene3D" id="3.30.200.20">
    <property type="entry name" value="Phosphorylase Kinase, domain 1"/>
    <property type="match status" value="1"/>
</dbReference>
<keyword evidence="10 20" id="KW-0418">Kinase</keyword>
<dbReference type="CDD" id="cd14664">
    <property type="entry name" value="STK_BAK1_like"/>
    <property type="match status" value="1"/>
</dbReference>
<keyword evidence="13 16" id="KW-0472">Membrane</keyword>
<name>A0A6P4AFS0_ZIZJJ</name>
<organism evidence="19 20">
    <name type="scientific">Ziziphus jujuba</name>
    <name type="common">Chinese jujube</name>
    <name type="synonym">Ziziphus sativa</name>
    <dbReference type="NCBI Taxonomy" id="326968"/>
    <lineage>
        <taxon>Eukaryota</taxon>
        <taxon>Viridiplantae</taxon>
        <taxon>Streptophyta</taxon>
        <taxon>Embryophyta</taxon>
        <taxon>Tracheophyta</taxon>
        <taxon>Spermatophyta</taxon>
        <taxon>Magnoliopsida</taxon>
        <taxon>eudicotyledons</taxon>
        <taxon>Gunneridae</taxon>
        <taxon>Pentapetalae</taxon>
        <taxon>rosids</taxon>
        <taxon>fabids</taxon>
        <taxon>Rosales</taxon>
        <taxon>Rhamnaceae</taxon>
        <taxon>Paliureae</taxon>
        <taxon>Ziziphus</taxon>
    </lineage>
</organism>
<evidence type="ECO:0000256" key="6">
    <source>
        <dbReference type="ARBA" id="ARBA00022692"/>
    </source>
</evidence>
<keyword evidence="6 16" id="KW-0812">Transmembrane</keyword>
<evidence type="ECO:0000256" key="3">
    <source>
        <dbReference type="ARBA" id="ARBA00022527"/>
    </source>
</evidence>
<feature type="chain" id="PRO_5045978328" evidence="17">
    <location>
        <begin position="33"/>
        <end position="620"/>
    </location>
</feature>
<feature type="compositionally biased region" description="Pro residues" evidence="15">
    <location>
        <begin position="210"/>
        <end position="222"/>
    </location>
</feature>
<reference evidence="20" key="1">
    <citation type="submission" date="2025-08" db="UniProtKB">
        <authorList>
            <consortium name="RefSeq"/>
        </authorList>
    </citation>
    <scope>IDENTIFICATION</scope>
    <source>
        <tissue evidence="20">Seedling</tissue>
    </source>
</reference>
<dbReference type="InterPro" id="IPR011009">
    <property type="entry name" value="Kinase-like_dom_sf"/>
</dbReference>
<evidence type="ECO:0000256" key="8">
    <source>
        <dbReference type="ARBA" id="ARBA00022737"/>
    </source>
</evidence>
<keyword evidence="12 16" id="KW-1133">Transmembrane helix</keyword>
<evidence type="ECO:0000256" key="7">
    <source>
        <dbReference type="ARBA" id="ARBA00022729"/>
    </source>
</evidence>
<keyword evidence="8" id="KW-0677">Repeat</keyword>
<dbReference type="InterPro" id="IPR017441">
    <property type="entry name" value="Protein_kinase_ATP_BS"/>
</dbReference>
<accession>A0A6P4AFS0</accession>
<evidence type="ECO:0000256" key="16">
    <source>
        <dbReference type="SAM" id="Phobius"/>
    </source>
</evidence>
<dbReference type="GO" id="GO:0005886">
    <property type="term" value="C:plasma membrane"/>
    <property type="evidence" value="ECO:0007669"/>
    <property type="project" value="UniProtKB-SubCell"/>
</dbReference>
<evidence type="ECO:0000256" key="9">
    <source>
        <dbReference type="ARBA" id="ARBA00022741"/>
    </source>
</evidence>
<dbReference type="InParanoid" id="A0A6P4AFS0"/>
<dbReference type="InterPro" id="IPR008271">
    <property type="entry name" value="Ser/Thr_kinase_AS"/>
</dbReference>
<protein>
    <submittedName>
        <fullName evidence="20">BRASSINOSTEROID INSENSITIVE 1-associated receptor kinase 1 isoform X2</fullName>
    </submittedName>
</protein>
<keyword evidence="20" id="KW-0675">Receptor</keyword>
<feature type="domain" description="Protein kinase" evidence="18">
    <location>
        <begin position="295"/>
        <end position="582"/>
    </location>
</feature>
<feature type="transmembrane region" description="Helical" evidence="16">
    <location>
        <begin position="232"/>
        <end position="255"/>
    </location>
</feature>
<feature type="region of interest" description="Disordered" evidence="15">
    <location>
        <begin position="208"/>
        <end position="228"/>
    </location>
</feature>
<evidence type="ECO:0000256" key="2">
    <source>
        <dbReference type="ARBA" id="ARBA00008684"/>
    </source>
</evidence>
<evidence type="ECO:0000256" key="4">
    <source>
        <dbReference type="ARBA" id="ARBA00022614"/>
    </source>
</evidence>
<dbReference type="KEGG" id="zju:107427529"/>
<evidence type="ECO:0000256" key="1">
    <source>
        <dbReference type="ARBA" id="ARBA00004370"/>
    </source>
</evidence>
<evidence type="ECO:0000256" key="14">
    <source>
        <dbReference type="PROSITE-ProRule" id="PRU10141"/>
    </source>
</evidence>
<evidence type="ECO:0000256" key="13">
    <source>
        <dbReference type="ARBA" id="ARBA00023136"/>
    </source>
</evidence>
<dbReference type="InterPro" id="IPR001245">
    <property type="entry name" value="Ser-Thr/Tyr_kinase_cat_dom"/>
</dbReference>
<keyword evidence="4" id="KW-0433">Leucine-rich repeat</keyword>
<gene>
    <name evidence="20" type="primary">LOC107427529</name>
</gene>
<dbReference type="InterPro" id="IPR032675">
    <property type="entry name" value="LRR_dom_sf"/>
</dbReference>
<dbReference type="Pfam" id="PF23598">
    <property type="entry name" value="LRR_14"/>
    <property type="match status" value="1"/>
</dbReference>
<dbReference type="Pfam" id="PF08263">
    <property type="entry name" value="LRRNT_2"/>
    <property type="match status" value="1"/>
</dbReference>
<proteinExistence type="inferred from homology"/>
<feature type="signal peptide" evidence="17">
    <location>
        <begin position="1"/>
        <end position="32"/>
    </location>
</feature>
<dbReference type="PROSITE" id="PS00108">
    <property type="entry name" value="PROTEIN_KINASE_ST"/>
    <property type="match status" value="1"/>
</dbReference>
<dbReference type="SUPFAM" id="SSF56112">
    <property type="entry name" value="Protein kinase-like (PK-like)"/>
    <property type="match status" value="1"/>
</dbReference>
<comment type="similarity">
    <text evidence="2">Belongs to the protein kinase superfamily. Ser/Thr protein kinase family.</text>
</comment>